<comment type="similarity">
    <text evidence="2">Belongs to the PPR family. PCMP-H subfamily.</text>
</comment>
<dbReference type="Proteomes" id="UP000634136">
    <property type="component" value="Unassembled WGS sequence"/>
</dbReference>
<evidence type="ECO:0000256" key="2">
    <source>
        <dbReference type="ARBA" id="ARBA00006643"/>
    </source>
</evidence>
<evidence type="ECO:0000256" key="4">
    <source>
        <dbReference type="ARBA" id="ARBA00022946"/>
    </source>
</evidence>
<dbReference type="OrthoDB" id="185373at2759"/>
<evidence type="ECO:0000256" key="6">
    <source>
        <dbReference type="PROSITE-ProRule" id="PRU00708"/>
    </source>
</evidence>
<evidence type="ECO:0000313" key="9">
    <source>
        <dbReference type="Proteomes" id="UP000634136"/>
    </source>
</evidence>
<feature type="repeat" description="PPR" evidence="6">
    <location>
        <begin position="157"/>
        <end position="191"/>
    </location>
</feature>
<dbReference type="GO" id="GO:0005739">
    <property type="term" value="C:mitochondrion"/>
    <property type="evidence" value="ECO:0007669"/>
    <property type="project" value="UniProtKB-SubCell"/>
</dbReference>
<feature type="domain" description="DYW" evidence="7">
    <location>
        <begin position="574"/>
        <end position="666"/>
    </location>
</feature>
<feature type="repeat" description="PPR" evidence="6">
    <location>
        <begin position="258"/>
        <end position="292"/>
    </location>
</feature>
<dbReference type="InterPro" id="IPR011990">
    <property type="entry name" value="TPR-like_helical_dom_sf"/>
</dbReference>
<dbReference type="NCBIfam" id="TIGR00756">
    <property type="entry name" value="PPR"/>
    <property type="match status" value="6"/>
</dbReference>
<dbReference type="Pfam" id="PF20431">
    <property type="entry name" value="E_motif"/>
    <property type="match status" value="1"/>
</dbReference>
<dbReference type="GO" id="GO:0003723">
    <property type="term" value="F:RNA binding"/>
    <property type="evidence" value="ECO:0007669"/>
    <property type="project" value="InterPro"/>
</dbReference>
<dbReference type="SUPFAM" id="SSF48452">
    <property type="entry name" value="TPR-like"/>
    <property type="match status" value="1"/>
</dbReference>
<dbReference type="PANTHER" id="PTHR47926:SF502">
    <property type="entry name" value="SELENIUM BINDING PROTEIN"/>
    <property type="match status" value="1"/>
</dbReference>
<evidence type="ECO:0000256" key="1">
    <source>
        <dbReference type="ARBA" id="ARBA00004173"/>
    </source>
</evidence>
<dbReference type="Gene3D" id="1.25.40.10">
    <property type="entry name" value="Tetratricopeptide repeat domain"/>
    <property type="match status" value="3"/>
</dbReference>
<dbReference type="PANTHER" id="PTHR47926">
    <property type="entry name" value="PENTATRICOPEPTIDE REPEAT-CONTAINING PROTEIN"/>
    <property type="match status" value="1"/>
</dbReference>
<organism evidence="8 9">
    <name type="scientific">Senna tora</name>
    <dbReference type="NCBI Taxonomy" id="362788"/>
    <lineage>
        <taxon>Eukaryota</taxon>
        <taxon>Viridiplantae</taxon>
        <taxon>Streptophyta</taxon>
        <taxon>Embryophyta</taxon>
        <taxon>Tracheophyta</taxon>
        <taxon>Spermatophyta</taxon>
        <taxon>Magnoliopsida</taxon>
        <taxon>eudicotyledons</taxon>
        <taxon>Gunneridae</taxon>
        <taxon>Pentapetalae</taxon>
        <taxon>rosids</taxon>
        <taxon>fabids</taxon>
        <taxon>Fabales</taxon>
        <taxon>Fabaceae</taxon>
        <taxon>Caesalpinioideae</taxon>
        <taxon>Cassia clade</taxon>
        <taxon>Senna</taxon>
    </lineage>
</organism>
<reference evidence="8" key="1">
    <citation type="submission" date="2020-09" db="EMBL/GenBank/DDBJ databases">
        <title>Genome-Enabled Discovery of Anthraquinone Biosynthesis in Senna tora.</title>
        <authorList>
            <person name="Kang S.-H."/>
            <person name="Pandey R.P."/>
            <person name="Lee C.-M."/>
            <person name="Sim J.-S."/>
            <person name="Jeong J.-T."/>
            <person name="Choi B.-S."/>
            <person name="Jung M."/>
            <person name="Ginzburg D."/>
            <person name="Zhao K."/>
            <person name="Won S.Y."/>
            <person name="Oh T.-J."/>
            <person name="Yu Y."/>
            <person name="Kim N.-H."/>
            <person name="Lee O.R."/>
            <person name="Lee T.-H."/>
            <person name="Bashyal P."/>
            <person name="Kim T.-S."/>
            <person name="Lee W.-H."/>
            <person name="Kawkins C."/>
            <person name="Kim C.-K."/>
            <person name="Kim J.S."/>
            <person name="Ahn B.O."/>
            <person name="Rhee S.Y."/>
            <person name="Sohng J.K."/>
        </authorList>
    </citation>
    <scope>NUCLEOTIDE SEQUENCE</scope>
    <source>
        <tissue evidence="8">Leaf</tissue>
    </source>
</reference>
<dbReference type="GO" id="GO:0009451">
    <property type="term" value="P:RNA modification"/>
    <property type="evidence" value="ECO:0007669"/>
    <property type="project" value="InterPro"/>
</dbReference>
<proteinExistence type="inferred from homology"/>
<keyword evidence="3" id="KW-0677">Repeat</keyword>
<protein>
    <submittedName>
        <fullName evidence="8">Pentatricopeptide repeat-containing protein</fullName>
    </submittedName>
</protein>
<keyword evidence="9" id="KW-1185">Reference proteome</keyword>
<evidence type="ECO:0000256" key="3">
    <source>
        <dbReference type="ARBA" id="ARBA00022737"/>
    </source>
</evidence>
<dbReference type="InterPro" id="IPR046960">
    <property type="entry name" value="PPR_At4g14850-like_plant"/>
</dbReference>
<dbReference type="PROSITE" id="PS51375">
    <property type="entry name" value="PPR"/>
    <property type="match status" value="5"/>
</dbReference>
<dbReference type="FunFam" id="1.25.40.10:FF:000501">
    <property type="entry name" value="Putative pentatricopeptide repeat-containing protein mitochondrial"/>
    <property type="match status" value="1"/>
</dbReference>
<dbReference type="FunFam" id="1.25.40.10:FF:000711">
    <property type="entry name" value="Tetratricopeptide repeat (TPR)-like superfamily protein"/>
    <property type="match status" value="1"/>
</dbReference>
<comment type="caution">
    <text evidence="8">The sequence shown here is derived from an EMBL/GenBank/DDBJ whole genome shotgun (WGS) entry which is preliminary data.</text>
</comment>
<keyword evidence="4" id="KW-0809">Transit peptide</keyword>
<dbReference type="EMBL" id="JAAIUW010000009">
    <property type="protein sequence ID" value="KAF7816659.1"/>
    <property type="molecule type" value="Genomic_DNA"/>
</dbReference>
<dbReference type="Pfam" id="PF13041">
    <property type="entry name" value="PPR_2"/>
    <property type="match status" value="3"/>
</dbReference>
<feature type="repeat" description="PPR" evidence="6">
    <location>
        <begin position="126"/>
        <end position="156"/>
    </location>
</feature>
<dbReference type="FunFam" id="1.25.40.10:FF:000517">
    <property type="entry name" value="Pentatricopeptide repeat-containing protein At1g50270"/>
    <property type="match status" value="1"/>
</dbReference>
<evidence type="ECO:0000259" key="7">
    <source>
        <dbReference type="Pfam" id="PF14432"/>
    </source>
</evidence>
<dbReference type="AlphaFoldDB" id="A0A834TFV5"/>
<accession>A0A834TFV5</accession>
<evidence type="ECO:0000313" key="8">
    <source>
        <dbReference type="EMBL" id="KAF7816659.1"/>
    </source>
</evidence>
<feature type="repeat" description="PPR" evidence="6">
    <location>
        <begin position="394"/>
        <end position="428"/>
    </location>
</feature>
<dbReference type="InterPro" id="IPR002885">
    <property type="entry name" value="PPR_rpt"/>
</dbReference>
<dbReference type="Pfam" id="PF01535">
    <property type="entry name" value="PPR"/>
    <property type="match status" value="1"/>
</dbReference>
<dbReference type="InterPro" id="IPR046848">
    <property type="entry name" value="E_motif"/>
</dbReference>
<dbReference type="GO" id="GO:0008270">
    <property type="term" value="F:zinc ion binding"/>
    <property type="evidence" value="ECO:0007669"/>
    <property type="project" value="InterPro"/>
</dbReference>
<name>A0A834TFV5_9FABA</name>
<dbReference type="Pfam" id="PF14432">
    <property type="entry name" value="DYW_deaminase"/>
    <property type="match status" value="1"/>
</dbReference>
<sequence>MIRCKAVGLVLNFSGDFKSLLLNSVKLGNWHFSRLLWSANAATCSDSDVIEGDKWDSSLIIDDRNLLRRSKNSKTGLHVLALIDRGSIEADRGLYNELLKRCTQLGKLQEGRLVHSHILGSKFRNDLIIQNSILFMYARCGNLEDARRVFDEMPSKDIVTWTSLITGYAQNERAEDALKLFPQMLDDGWKPNEYTLSSLVKSSALLPSYEDGRQIHACCLKYGYHSNVYVGSSLVDMYARCGYLGEAQQIFDKLVNKNEVSWNALIAGYARKGEGEEALSLFLKMQREGFRPTDFTYSSLFCSCSSMGSLEQGKWLHAHTVKSGRKLVGFVGNTLLHMYAKSGSIEDAKRVFDRLVKLDVVSWNSMLIGYAQHGFGKEAVQHFEEMLRVGIEPNNITFLCVLTACSRSGLLDEGKYYFKLMNKYKIEPKVSHYVTIVDLLGRAGFLDQAKRFIEEEMTIEPTAAIWGALLGASRMHKNMEMGTYAAERIFELDPFDSGPHILLANMYASAGRWMDAARVRKIMKQSGVKKEPACSWVEIENSVHVFVADDNAHPQKEKIHKMWEELSQKIKEIGYVPDTSHVLLFVDQQEKEVKLQYHSEKLALAFALLNTHPGSTIRIMKNIRVCGDCHSAIKYVSKVVKREIIVRDTNRFHHFRDGSCSCGDYW</sequence>
<comment type="subcellular location">
    <subcellularLocation>
        <location evidence="1">Mitochondrion</location>
    </subcellularLocation>
</comment>
<feature type="repeat" description="PPR" evidence="6">
    <location>
        <begin position="359"/>
        <end position="393"/>
    </location>
</feature>
<keyword evidence="5" id="KW-0496">Mitochondrion</keyword>
<dbReference type="InterPro" id="IPR032867">
    <property type="entry name" value="DYW_dom"/>
</dbReference>
<evidence type="ECO:0000256" key="5">
    <source>
        <dbReference type="ARBA" id="ARBA00023128"/>
    </source>
</evidence>
<gene>
    <name evidence="8" type="ORF">G2W53_030628</name>
</gene>